<keyword evidence="1" id="KW-0812">Transmembrane</keyword>
<gene>
    <name evidence="2" type="ORF">FHS22_002497</name>
</gene>
<comment type="caution">
    <text evidence="2">The sequence shown here is derived from an EMBL/GenBank/DDBJ whole genome shotgun (WGS) entry which is preliminary data.</text>
</comment>
<accession>A0A841D2L8</accession>
<keyword evidence="1" id="KW-1133">Transmembrane helix</keyword>
<dbReference type="AlphaFoldDB" id="A0A841D2L8"/>
<proteinExistence type="predicted"/>
<keyword evidence="1" id="KW-0472">Membrane</keyword>
<evidence type="ECO:0000313" key="2">
    <source>
        <dbReference type="EMBL" id="MBB5963223.1"/>
    </source>
</evidence>
<reference evidence="2 3" key="1">
    <citation type="submission" date="2020-08" db="EMBL/GenBank/DDBJ databases">
        <title>Genomic Encyclopedia of Type Strains, Phase III (KMG-III): the genomes of soil and plant-associated and newly described type strains.</title>
        <authorList>
            <person name="Whitman W."/>
        </authorList>
    </citation>
    <scope>NUCLEOTIDE SEQUENCE [LARGE SCALE GENOMIC DNA]</scope>
    <source>
        <strain evidence="2 3">CECT 3303</strain>
    </source>
</reference>
<dbReference type="EMBL" id="JACHJJ010000006">
    <property type="protein sequence ID" value="MBB5963223.1"/>
    <property type="molecule type" value="Genomic_DNA"/>
</dbReference>
<dbReference type="Proteomes" id="UP000562352">
    <property type="component" value="Unassembled WGS sequence"/>
</dbReference>
<sequence length="193" mass="19815">MGRMGKLGLGVGGFGAVLLVAGITGLSMWPMPPWAVPAFASGMIVMFAGSFAAAWAVNTAAVSRAMSLFDGFAGDRMPVWGSFTVVEDMSPGAGYGRPVVGEHLSAADLLARGVPGTALVLGTFSMDGMTAENGDPIVGFVLLVTPAGGRLPYEARLGHRVPAAHLHRTLPGTGLPVKIAAEDPEKVAIDWEA</sequence>
<dbReference type="RefSeq" id="WP_184941184.1">
    <property type="nucleotide sequence ID" value="NZ_BAAAWZ010000001.1"/>
</dbReference>
<evidence type="ECO:0000256" key="1">
    <source>
        <dbReference type="SAM" id="Phobius"/>
    </source>
</evidence>
<evidence type="ECO:0000313" key="3">
    <source>
        <dbReference type="Proteomes" id="UP000562352"/>
    </source>
</evidence>
<protein>
    <submittedName>
        <fullName evidence="2">Uncharacterized protein</fullName>
    </submittedName>
</protein>
<organism evidence="2 3">
    <name type="scientific">Planomonospora venezuelensis</name>
    <dbReference type="NCBI Taxonomy" id="1999"/>
    <lineage>
        <taxon>Bacteria</taxon>
        <taxon>Bacillati</taxon>
        <taxon>Actinomycetota</taxon>
        <taxon>Actinomycetes</taxon>
        <taxon>Streptosporangiales</taxon>
        <taxon>Streptosporangiaceae</taxon>
        <taxon>Planomonospora</taxon>
    </lineage>
</organism>
<name>A0A841D2L8_PLAVE</name>
<feature type="transmembrane region" description="Helical" evidence="1">
    <location>
        <begin position="7"/>
        <end position="29"/>
    </location>
</feature>
<feature type="transmembrane region" description="Helical" evidence="1">
    <location>
        <begin position="35"/>
        <end position="57"/>
    </location>
</feature>
<keyword evidence="3" id="KW-1185">Reference proteome</keyword>